<gene>
    <name evidence="2" type="ORF">HMPREF0402_00664</name>
</gene>
<dbReference type="EMBL" id="AGWJ02000002">
    <property type="protein sequence ID" value="EHO83646.1"/>
    <property type="molecule type" value="Genomic_DNA"/>
</dbReference>
<dbReference type="RefSeq" id="WP_008696030.1">
    <property type="nucleotide sequence ID" value="NZ_KE161007.1"/>
</dbReference>
<organism evidence="2 3">
    <name type="scientific">Fusobacterium ulcerans 12-1B</name>
    <dbReference type="NCBI Taxonomy" id="457404"/>
    <lineage>
        <taxon>Bacteria</taxon>
        <taxon>Fusobacteriati</taxon>
        <taxon>Fusobacteriota</taxon>
        <taxon>Fusobacteriia</taxon>
        <taxon>Fusobacteriales</taxon>
        <taxon>Fusobacteriaceae</taxon>
        <taxon>Fusobacterium</taxon>
    </lineage>
</organism>
<evidence type="ECO:0000313" key="3">
    <source>
        <dbReference type="Proteomes" id="UP000003233"/>
    </source>
</evidence>
<keyword evidence="3" id="KW-1185">Reference proteome</keyword>
<dbReference type="AlphaFoldDB" id="H1PQH1"/>
<evidence type="ECO:0000256" key="1">
    <source>
        <dbReference type="SAM" id="Coils"/>
    </source>
</evidence>
<evidence type="ECO:0000313" key="2">
    <source>
        <dbReference type="EMBL" id="EHO83646.1"/>
    </source>
</evidence>
<dbReference type="Proteomes" id="UP000003233">
    <property type="component" value="Unassembled WGS sequence"/>
</dbReference>
<reference evidence="2 3" key="1">
    <citation type="submission" date="2012-07" db="EMBL/GenBank/DDBJ databases">
        <title>The Genome Sequence of Fusobacterium ulcerans 12_1B.</title>
        <authorList>
            <consortium name="The Broad Institute Genome Sequencing Platform"/>
            <person name="Earl A."/>
            <person name="Ward D."/>
            <person name="Feldgarden M."/>
            <person name="Gevers D."/>
            <person name="Strauss J."/>
            <person name="Ambrose C.E."/>
            <person name="Allen-Vercoe E."/>
            <person name="Walker B."/>
            <person name="Young S.K."/>
            <person name="Zeng Q."/>
            <person name="Gargeya S."/>
            <person name="Fitzgerald M."/>
            <person name="Haas B."/>
            <person name="Abouelleil A."/>
            <person name="Alvarado L."/>
            <person name="Arachchi H.M."/>
            <person name="Berlin A.M."/>
            <person name="Chapman S.B."/>
            <person name="Goldberg J."/>
            <person name="Griggs A."/>
            <person name="Gujja S."/>
            <person name="Hansen M."/>
            <person name="Howarth C."/>
            <person name="Imamovic A."/>
            <person name="Larimer J."/>
            <person name="McCowen C."/>
            <person name="Montmayeur A."/>
            <person name="Murphy C."/>
            <person name="Neiman D."/>
            <person name="Pearson M."/>
            <person name="Priest M."/>
            <person name="Roberts A."/>
            <person name="Saif S."/>
            <person name="Shea T."/>
            <person name="Sisk P."/>
            <person name="Sykes S."/>
            <person name="Wortman J."/>
            <person name="Nusbaum C."/>
            <person name="Birren B."/>
        </authorList>
    </citation>
    <scope>NUCLEOTIDE SEQUENCE [LARGE SCALE GENOMIC DNA]</scope>
    <source>
        <strain evidence="2 3">12_1B</strain>
    </source>
</reference>
<comment type="caution">
    <text evidence="2">The sequence shown here is derived from an EMBL/GenBank/DDBJ whole genome shotgun (WGS) entry which is preliminary data.</text>
</comment>
<keyword evidence="1" id="KW-0175">Coiled coil</keyword>
<dbReference type="HOGENOM" id="CLU_1530389_0_0_0"/>
<proteinExistence type="predicted"/>
<protein>
    <submittedName>
        <fullName evidence="2">Uncharacterized protein</fullName>
    </submittedName>
</protein>
<feature type="coiled-coil region" evidence="1">
    <location>
        <begin position="116"/>
        <end position="171"/>
    </location>
</feature>
<accession>H1PQH1</accession>
<dbReference type="PATRIC" id="fig|457404.5.peg.599"/>
<name>H1PQH1_9FUSO</name>
<sequence>MEKIIYIYNKNLELIGQPFIKDYEEFKENPIKYFPSWETTMFASLEKYNNPIKDNISGNIREKTREELILLDNKLELLQDGEYVEDGEIIVVEAPENLIKKVWNKEVHIWEEGTTREELIEERKNKILEYKKLKDDKKDLEDSGFSSEEEILMLSEKMALLEVDINNLAEKVKGL</sequence>
<dbReference type="BioCyc" id="FSP457404-HMP:GTSQ-666-MONOMER"/>